<evidence type="ECO:0000313" key="1">
    <source>
        <dbReference type="Proteomes" id="UP000887576"/>
    </source>
</evidence>
<dbReference type="WBParaSite" id="JU765_v2.g2378.t1">
    <property type="protein sequence ID" value="JU765_v2.g2378.t1"/>
    <property type="gene ID" value="JU765_v2.g2378"/>
</dbReference>
<sequence>FGRFTTTTQQRGTPGFASLVKAPKCSRFQPLVPETTKESVPVQRRFVPLGKKTPGFARFQPIFQKCETTDDRSTQSRVQSSGGFGKFKPATQQRETSGFSRFKPLVPETAKDSVPVQRFVPLGSTPGFSRFQSATHRPETTVVTEPPIQRRMQPVCGTSRISPTFKPMVDKSNVASEPSGFAKFKPNVQQAETSKEFVRVQSHFAPLGSSRAQHPSKSVKFSDEARIDAKSTSSDFSRHNSTVRELRFAPPANPWSILLSRSPEFESDAYRNRSEPFKTGSFTASELQLEIRADSQPVTADSPITTDSPKFDDDEEADSMTTRTGFVYQPYGSNVGYAEFEEERDVCHHCGQKLPDANKSYYA</sequence>
<name>A0AC34R0L0_9BILA</name>
<dbReference type="Proteomes" id="UP000887576">
    <property type="component" value="Unplaced"/>
</dbReference>
<accession>A0AC34R0L0</accession>
<organism evidence="1 2">
    <name type="scientific">Panagrolaimus sp. JU765</name>
    <dbReference type="NCBI Taxonomy" id="591449"/>
    <lineage>
        <taxon>Eukaryota</taxon>
        <taxon>Metazoa</taxon>
        <taxon>Ecdysozoa</taxon>
        <taxon>Nematoda</taxon>
        <taxon>Chromadorea</taxon>
        <taxon>Rhabditida</taxon>
        <taxon>Tylenchina</taxon>
        <taxon>Panagrolaimomorpha</taxon>
        <taxon>Panagrolaimoidea</taxon>
        <taxon>Panagrolaimidae</taxon>
        <taxon>Panagrolaimus</taxon>
    </lineage>
</organism>
<evidence type="ECO:0000313" key="2">
    <source>
        <dbReference type="WBParaSite" id="JU765_v2.g2378.t1"/>
    </source>
</evidence>
<reference evidence="2" key="1">
    <citation type="submission" date="2022-11" db="UniProtKB">
        <authorList>
            <consortium name="WormBaseParasite"/>
        </authorList>
    </citation>
    <scope>IDENTIFICATION</scope>
</reference>
<protein>
    <submittedName>
        <fullName evidence="2">Uncharacterized protein</fullName>
    </submittedName>
</protein>
<proteinExistence type="predicted"/>